<feature type="transmembrane region" description="Helical" evidence="2">
    <location>
        <begin position="20"/>
        <end position="46"/>
    </location>
</feature>
<feature type="transmembrane region" description="Helical" evidence="2">
    <location>
        <begin position="79"/>
        <end position="97"/>
    </location>
</feature>
<feature type="transmembrane region" description="Helical" evidence="2">
    <location>
        <begin position="192"/>
        <end position="213"/>
    </location>
</feature>
<feature type="transmembrane region" description="Helical" evidence="2">
    <location>
        <begin position="166"/>
        <end position="186"/>
    </location>
</feature>
<dbReference type="PANTHER" id="PTHR43849:SF2">
    <property type="entry name" value="BLL3936 PROTEIN"/>
    <property type="match status" value="1"/>
</dbReference>
<keyword evidence="1" id="KW-1003">Cell membrane</keyword>
<keyword evidence="2" id="KW-1133">Transmembrane helix</keyword>
<keyword evidence="1" id="KW-0997">Cell inner membrane</keyword>
<dbReference type="EMBL" id="LPXN01000171">
    <property type="protein sequence ID" value="KZC98316.1"/>
    <property type="molecule type" value="Genomic_DNA"/>
</dbReference>
<feature type="transmembrane region" description="Helical" evidence="2">
    <location>
        <begin position="109"/>
        <end position="129"/>
    </location>
</feature>
<keyword evidence="2" id="KW-0472">Membrane</keyword>
<organism evidence="4 5">
    <name type="scientific">Oceanibaculum pacificum</name>
    <dbReference type="NCBI Taxonomy" id="580166"/>
    <lineage>
        <taxon>Bacteria</taxon>
        <taxon>Pseudomonadati</taxon>
        <taxon>Pseudomonadota</taxon>
        <taxon>Alphaproteobacteria</taxon>
        <taxon>Rhodospirillales</taxon>
        <taxon>Oceanibaculaceae</taxon>
        <taxon>Oceanibaculum</taxon>
    </lineage>
</organism>
<feature type="transmembrane region" description="Helical" evidence="2">
    <location>
        <begin position="368"/>
        <end position="396"/>
    </location>
</feature>
<dbReference type="AlphaFoldDB" id="A0A154VAC7"/>
<comment type="function">
    <text evidence="1">Part of the tripartite ATP-independent periplasmic (TRAP) transport system.</text>
</comment>
<feature type="transmembrane region" description="Helical" evidence="2">
    <location>
        <begin position="310"/>
        <end position="330"/>
    </location>
</feature>
<name>A0A154VAC7_9PROT</name>
<feature type="transmembrane region" description="Helical" evidence="2">
    <location>
        <begin position="612"/>
        <end position="645"/>
    </location>
</feature>
<evidence type="ECO:0000259" key="3">
    <source>
        <dbReference type="Pfam" id="PF06808"/>
    </source>
</evidence>
<reference evidence="4 5" key="1">
    <citation type="submission" date="2015-12" db="EMBL/GenBank/DDBJ databases">
        <title>Genome sequence of Oceanibaculum pacificum MCCC 1A02656.</title>
        <authorList>
            <person name="Lu L."/>
            <person name="Lai Q."/>
            <person name="Shao Z."/>
            <person name="Qian P."/>
        </authorList>
    </citation>
    <scope>NUCLEOTIDE SEQUENCE [LARGE SCALE GENOMIC DNA]</scope>
    <source>
        <strain evidence="4 5">MCCC 1A02656</strain>
    </source>
</reference>
<feature type="transmembrane region" description="Helical" evidence="2">
    <location>
        <begin position="431"/>
        <end position="454"/>
    </location>
</feature>
<feature type="transmembrane region" description="Helical" evidence="2">
    <location>
        <begin position="513"/>
        <end position="536"/>
    </location>
</feature>
<gene>
    <name evidence="4" type="ORF">AUP43_03810</name>
</gene>
<dbReference type="NCBIfam" id="TIGR02123">
    <property type="entry name" value="TRAP_fused"/>
    <property type="match status" value="1"/>
</dbReference>
<feature type="transmembrane region" description="Helical" evidence="2">
    <location>
        <begin position="53"/>
        <end position="73"/>
    </location>
</feature>
<dbReference type="InterPro" id="IPR010656">
    <property type="entry name" value="DctM"/>
</dbReference>
<feature type="domain" description="TRAP C4-dicarboxylate transport system permease DctM subunit" evidence="3">
    <location>
        <begin position="124"/>
        <end position="564"/>
    </location>
</feature>
<dbReference type="Proteomes" id="UP000076400">
    <property type="component" value="Unassembled WGS sequence"/>
</dbReference>
<keyword evidence="2" id="KW-0812">Transmembrane</keyword>
<evidence type="ECO:0000256" key="2">
    <source>
        <dbReference type="SAM" id="Phobius"/>
    </source>
</evidence>
<feature type="transmembrane region" description="Helical" evidence="2">
    <location>
        <begin position="135"/>
        <end position="154"/>
    </location>
</feature>
<dbReference type="Pfam" id="PF06808">
    <property type="entry name" value="DctM"/>
    <property type="match status" value="1"/>
</dbReference>
<dbReference type="PANTHER" id="PTHR43849">
    <property type="entry name" value="BLL3936 PROTEIN"/>
    <property type="match status" value="1"/>
</dbReference>
<proteinExistence type="predicted"/>
<evidence type="ECO:0000256" key="1">
    <source>
        <dbReference type="RuleBase" id="RU369079"/>
    </source>
</evidence>
<protein>
    <recommendedName>
        <fullName evidence="3">TRAP C4-dicarboxylate transport system permease DctM subunit domain-containing protein</fullName>
    </recommendedName>
</protein>
<evidence type="ECO:0000313" key="5">
    <source>
        <dbReference type="Proteomes" id="UP000076400"/>
    </source>
</evidence>
<dbReference type="GO" id="GO:0005886">
    <property type="term" value="C:plasma membrane"/>
    <property type="evidence" value="ECO:0007669"/>
    <property type="project" value="UniProtKB-SubCell"/>
</dbReference>
<comment type="caution">
    <text evidence="4">The sequence shown here is derived from an EMBL/GenBank/DDBJ whole genome shotgun (WGS) entry which is preliminary data.</text>
</comment>
<feature type="transmembrane region" description="Helical" evidence="2">
    <location>
        <begin position="579"/>
        <end position="600"/>
    </location>
</feature>
<feature type="transmembrane region" description="Helical" evidence="2">
    <location>
        <begin position="548"/>
        <end position="567"/>
    </location>
</feature>
<comment type="subcellular location">
    <subcellularLocation>
        <location evidence="1">Cell inner membrane</location>
        <topology evidence="1">Multi-pass membrane protein</topology>
    </subcellularLocation>
</comment>
<dbReference type="STRING" id="580166.AUP43_03810"/>
<dbReference type="GO" id="GO:0022857">
    <property type="term" value="F:transmembrane transporter activity"/>
    <property type="evidence" value="ECO:0007669"/>
    <property type="project" value="UniProtKB-UniRule"/>
</dbReference>
<evidence type="ECO:0000313" key="4">
    <source>
        <dbReference type="EMBL" id="KZC98316.1"/>
    </source>
</evidence>
<dbReference type="InterPro" id="IPR011853">
    <property type="entry name" value="TRAP_DctM-Dct_fused"/>
</dbReference>
<dbReference type="RefSeq" id="WP_067560197.1">
    <property type="nucleotide sequence ID" value="NZ_LPXN01000171.1"/>
</dbReference>
<keyword evidence="5" id="KW-1185">Reference proteome</keyword>
<feature type="transmembrane region" description="Helical" evidence="2">
    <location>
        <begin position="466"/>
        <end position="493"/>
    </location>
</feature>
<accession>A0A154VAC7</accession>
<keyword evidence="1" id="KW-0813">Transport</keyword>
<sequence>MPTWTSRLASYFVPDETPHAGLIVLAGLLSLAFVLLHVVQLSAYLLPSGQFKVVHIAGGIGLTFLALAVKTGQGRLGRWHFVLMALLTLIPLVYILVEHDAITTQRQFIVSNVDIGVAVVFLALALYAAWREWGWIMSALAIATLLYGYFGYLIPGELFFHAGIGLKRLIGYTSIPYFQGLLGGLAELSAGTIFPFMLFAAALEMTGCVDYIMGAAYRVGGKTRAGPAQIAVIGSGMMGMVSGSSVANVASTGALTIPLMKRFGFKPEFAGAVEAVASTGGQITPPIMGLAAFLIVGITGIPYVEIVKAAVFPALIYYGYLMVAVHIRAIKRNIDVRDRAEELQKEFLPEPFLKATLRNFPFYVATTYLVVVLISGMSPGAIAIEATGILIGLSILRDWVVKWDSLAGRVNYTLELLGRIAYSGALRGAQVAIVVAVIGVLVDILVVTGFAQKLSFAMLDMAGGELWLLLIIAAVSCLAFGLGLPTSAAYILVALLGAPALVEMGVPLLAAHMFVFFFANISSITPPVAVASLIAAKIAGASYFKTGFIGVRLGLPGFLLPFLFAVHPEILGIDSTLPYVALVSAMAFVGVVSLNIALEGHFLLPVTWIQRLLLLPAAAGLLMPGLTSSFIGLGFFVAVAGWQYWDSKRQPAVA</sequence>
<feature type="transmembrane region" description="Helical" evidence="2">
    <location>
        <begin position="287"/>
        <end position="304"/>
    </location>
</feature>